<sequence>MGAIGIGGSASPLLGRILLPDVEFQVLFLFGAVSLLLVPASWWIVPAMGGHCVGDGAETPGGFRPVKPGEAERREGLGQMRLREPDPLGAGWVNWGHRGRWKLHRRTDQGVSTRTARD</sequence>
<keyword evidence="3" id="KW-1185">Reference proteome</keyword>
<feature type="transmembrane region" description="Helical" evidence="1">
    <location>
        <begin position="24"/>
        <end position="45"/>
    </location>
</feature>
<keyword evidence="1" id="KW-0472">Membrane</keyword>
<comment type="caution">
    <text evidence="2">The sequence shown here is derived from an EMBL/GenBank/DDBJ whole genome shotgun (WGS) entry which is preliminary data.</text>
</comment>
<organism evidence="2 3">
    <name type="scientific">Actinomadura rayongensis</name>
    <dbReference type="NCBI Taxonomy" id="1429076"/>
    <lineage>
        <taxon>Bacteria</taxon>
        <taxon>Bacillati</taxon>
        <taxon>Actinomycetota</taxon>
        <taxon>Actinomycetes</taxon>
        <taxon>Streptosporangiales</taxon>
        <taxon>Thermomonosporaceae</taxon>
        <taxon>Actinomadura</taxon>
    </lineage>
</organism>
<accession>A0A6I4WBQ9</accession>
<protein>
    <submittedName>
        <fullName evidence="2">Uncharacterized protein</fullName>
    </submittedName>
</protein>
<dbReference type="Proteomes" id="UP000431901">
    <property type="component" value="Unassembled WGS sequence"/>
</dbReference>
<dbReference type="EMBL" id="WUTW01000004">
    <property type="protein sequence ID" value="MXQ66250.1"/>
    <property type="molecule type" value="Genomic_DNA"/>
</dbReference>
<evidence type="ECO:0000313" key="2">
    <source>
        <dbReference type="EMBL" id="MXQ66250.1"/>
    </source>
</evidence>
<keyword evidence="1" id="KW-1133">Transmembrane helix</keyword>
<dbReference type="AlphaFoldDB" id="A0A6I4WBQ9"/>
<evidence type="ECO:0000313" key="3">
    <source>
        <dbReference type="Proteomes" id="UP000431901"/>
    </source>
</evidence>
<dbReference type="RefSeq" id="WP_161104462.1">
    <property type="nucleotide sequence ID" value="NZ_JBHLYI010000007.1"/>
</dbReference>
<proteinExistence type="predicted"/>
<keyword evidence="1" id="KW-0812">Transmembrane</keyword>
<evidence type="ECO:0000256" key="1">
    <source>
        <dbReference type="SAM" id="Phobius"/>
    </source>
</evidence>
<gene>
    <name evidence="2" type="ORF">GQ466_19725</name>
</gene>
<reference evidence="2 3" key="1">
    <citation type="submission" date="2019-12" db="EMBL/GenBank/DDBJ databases">
        <title>Nocardia macrotermitis sp. nov. and Nocardia aurantia sp. nov., isolated from the gut of the fungus growing-termite Macrotermes natalensis.</title>
        <authorList>
            <person name="Christine B."/>
            <person name="Rene B."/>
        </authorList>
    </citation>
    <scope>NUCLEOTIDE SEQUENCE [LARGE SCALE GENOMIC DNA]</scope>
    <source>
        <strain evidence="2 3">DSM 102126</strain>
    </source>
</reference>
<name>A0A6I4WBQ9_9ACTN</name>